<feature type="signal peptide" evidence="1">
    <location>
        <begin position="1"/>
        <end position="25"/>
    </location>
</feature>
<dbReference type="InterPro" id="IPR008969">
    <property type="entry name" value="CarboxyPept-like_regulatory"/>
</dbReference>
<dbReference type="Proteomes" id="UP000244225">
    <property type="component" value="Unassembled WGS sequence"/>
</dbReference>
<sequence length="232" mass="26171">MKTHAGLYFVLICLVCCLASCDLHKYDYVSKYCPGSCTVIKGRISDLNGQPVAGTTLRIKWRNDGYLQPAYTTEKATATTDMNGNYELRFLLRDSELEKGYFQIEANQGLDAYLGCKADNLWPPRSLARDTTIIQNYTIASAALLEFIPDSQDPEQPPQERYQALVKYKMNPTDTDSCTYAFDGSWGYLRGQVYVPADIPVVVYTLKPGAAMTKKDMLTLQSGERRRYTLTF</sequence>
<dbReference type="SUPFAM" id="SSF49464">
    <property type="entry name" value="Carboxypeptidase regulatory domain-like"/>
    <property type="match status" value="1"/>
</dbReference>
<proteinExistence type="predicted"/>
<evidence type="ECO:0000313" key="3">
    <source>
        <dbReference type="Proteomes" id="UP000244225"/>
    </source>
</evidence>
<feature type="chain" id="PRO_5015607678" description="Carboxypeptidase family protein" evidence="1">
    <location>
        <begin position="26"/>
        <end position="232"/>
    </location>
</feature>
<name>A0A2T5YP51_9BACT</name>
<evidence type="ECO:0008006" key="4">
    <source>
        <dbReference type="Google" id="ProtNLM"/>
    </source>
</evidence>
<organism evidence="2 3">
    <name type="scientific">Pontibacter mucosus</name>
    <dbReference type="NCBI Taxonomy" id="1649266"/>
    <lineage>
        <taxon>Bacteria</taxon>
        <taxon>Pseudomonadati</taxon>
        <taxon>Bacteroidota</taxon>
        <taxon>Cytophagia</taxon>
        <taxon>Cytophagales</taxon>
        <taxon>Hymenobacteraceae</taxon>
        <taxon>Pontibacter</taxon>
    </lineage>
</organism>
<dbReference type="AlphaFoldDB" id="A0A2T5YP51"/>
<comment type="caution">
    <text evidence="2">The sequence shown here is derived from an EMBL/GenBank/DDBJ whole genome shotgun (WGS) entry which is preliminary data.</text>
</comment>
<dbReference type="OrthoDB" id="1342421at2"/>
<dbReference type="RefSeq" id="WP_146173505.1">
    <property type="nucleotide sequence ID" value="NZ_QBKI01000002.1"/>
</dbReference>
<gene>
    <name evidence="2" type="ORF">C8N40_10276</name>
</gene>
<keyword evidence="3" id="KW-1185">Reference proteome</keyword>
<reference evidence="2 3" key="1">
    <citation type="submission" date="2018-04" db="EMBL/GenBank/DDBJ databases">
        <title>Genomic Encyclopedia of Archaeal and Bacterial Type Strains, Phase II (KMG-II): from individual species to whole genera.</title>
        <authorList>
            <person name="Goeker M."/>
        </authorList>
    </citation>
    <scope>NUCLEOTIDE SEQUENCE [LARGE SCALE GENOMIC DNA]</scope>
    <source>
        <strain evidence="2 3">DSM 100162</strain>
    </source>
</reference>
<evidence type="ECO:0000313" key="2">
    <source>
        <dbReference type="EMBL" id="PTX21107.1"/>
    </source>
</evidence>
<accession>A0A2T5YP51</accession>
<evidence type="ECO:0000256" key="1">
    <source>
        <dbReference type="SAM" id="SignalP"/>
    </source>
</evidence>
<protein>
    <recommendedName>
        <fullName evidence="4">Carboxypeptidase family protein</fullName>
    </recommendedName>
</protein>
<dbReference type="EMBL" id="QBKI01000002">
    <property type="protein sequence ID" value="PTX21107.1"/>
    <property type="molecule type" value="Genomic_DNA"/>
</dbReference>
<keyword evidence="1" id="KW-0732">Signal</keyword>